<keyword evidence="11 14" id="KW-0472">Membrane</keyword>
<keyword evidence="8 14" id="KW-0812">Transmembrane</keyword>
<proteinExistence type="inferred from homology"/>
<comment type="function">
    <text evidence="1">May function as sodium-coupled metabolite transporter across the chloroplast envelope.</text>
</comment>
<evidence type="ECO:0000313" key="16">
    <source>
        <dbReference type="Proteomes" id="UP001359559"/>
    </source>
</evidence>
<gene>
    <name evidence="15" type="ORF">RJT34_24078</name>
</gene>
<feature type="transmembrane region" description="Helical" evidence="14">
    <location>
        <begin position="249"/>
        <end position="265"/>
    </location>
</feature>
<protein>
    <recommendedName>
        <fullName evidence="12">Probable sodium/metabolite cotransporter BASS4, chloroplastic</fullName>
    </recommendedName>
    <alternativeName>
        <fullName evidence="13">Bile acid-sodium symporter family protein 4</fullName>
    </alternativeName>
</protein>
<dbReference type="Gene3D" id="1.20.1530.20">
    <property type="match status" value="1"/>
</dbReference>
<dbReference type="Proteomes" id="UP001359559">
    <property type="component" value="Unassembled WGS sequence"/>
</dbReference>
<evidence type="ECO:0000256" key="12">
    <source>
        <dbReference type="ARBA" id="ARBA00067138"/>
    </source>
</evidence>
<evidence type="ECO:0000256" key="10">
    <source>
        <dbReference type="ARBA" id="ARBA00022989"/>
    </source>
</evidence>
<comment type="subcellular location">
    <subcellularLocation>
        <location evidence="3">Membrane</location>
        <topology evidence="3">Multi-pass membrane protein</topology>
    </subcellularLocation>
    <subcellularLocation>
        <location evidence="2">Plastid</location>
        <location evidence="2">Chloroplast envelope</location>
    </subcellularLocation>
</comment>
<keyword evidence="5" id="KW-0813">Transport</keyword>
<evidence type="ECO:0000256" key="3">
    <source>
        <dbReference type="ARBA" id="ARBA00004141"/>
    </source>
</evidence>
<evidence type="ECO:0000256" key="2">
    <source>
        <dbReference type="ARBA" id="ARBA00004119"/>
    </source>
</evidence>
<feature type="transmembrane region" description="Helical" evidence="14">
    <location>
        <begin position="317"/>
        <end position="345"/>
    </location>
</feature>
<keyword evidence="10 14" id="KW-1133">Transmembrane helix</keyword>
<dbReference type="EMBL" id="JAYKXN010000006">
    <property type="protein sequence ID" value="KAK7279035.1"/>
    <property type="molecule type" value="Genomic_DNA"/>
</dbReference>
<evidence type="ECO:0000256" key="13">
    <source>
        <dbReference type="ARBA" id="ARBA00076034"/>
    </source>
</evidence>
<evidence type="ECO:0000256" key="1">
    <source>
        <dbReference type="ARBA" id="ARBA00003198"/>
    </source>
</evidence>
<keyword evidence="16" id="KW-1185">Reference proteome</keyword>
<dbReference type="PANTHER" id="PTHR18640">
    <property type="entry name" value="SOLUTE CARRIER FAMILY 10 MEMBER 7"/>
    <property type="match status" value="1"/>
</dbReference>
<dbReference type="AlphaFoldDB" id="A0AAN9FML4"/>
<feature type="transmembrane region" description="Helical" evidence="14">
    <location>
        <begin position="152"/>
        <end position="177"/>
    </location>
</feature>
<evidence type="ECO:0000256" key="8">
    <source>
        <dbReference type="ARBA" id="ARBA00022692"/>
    </source>
</evidence>
<evidence type="ECO:0000256" key="7">
    <source>
        <dbReference type="ARBA" id="ARBA00022640"/>
    </source>
</evidence>
<feature type="transmembrane region" description="Helical" evidence="14">
    <location>
        <begin position="215"/>
        <end position="237"/>
    </location>
</feature>
<evidence type="ECO:0000256" key="14">
    <source>
        <dbReference type="SAM" id="Phobius"/>
    </source>
</evidence>
<dbReference type="InterPro" id="IPR038770">
    <property type="entry name" value="Na+/solute_symporter_sf"/>
</dbReference>
<evidence type="ECO:0000256" key="4">
    <source>
        <dbReference type="ARBA" id="ARBA00006528"/>
    </source>
</evidence>
<evidence type="ECO:0000256" key="9">
    <source>
        <dbReference type="ARBA" id="ARBA00022946"/>
    </source>
</evidence>
<dbReference type="GO" id="GO:0009941">
    <property type="term" value="C:chloroplast envelope"/>
    <property type="evidence" value="ECO:0007669"/>
    <property type="project" value="UniProtKB-SubCell"/>
</dbReference>
<sequence length="425" mass="45727">MWASSSISRPFTLHPPPSADTISVTAFPTTTSYFRHRHPFSHCAVKPFFTLRSVTHRLKLFPVRAYDPSQQTGGNASKETKGLSWVQPILGFARSNILPLALVGAVTLGLTCPSLGCAADKYNVSKIGPFGIFVISGLMLRSEEIGAAVEAWPVGLFGLVSILFLTPYFSKIILHIQLQPQEFITGLAIFSCMPTTLSSGIALTQLAGGNSALALAMTVISNMLGILIIPLSITRFVADGVGVALPTKQLFKSLVLTILIPLILGKVLRESSKGVADFVDNKRKLFSLMSALFLSLVPWIQVSKSRPLLLMVKPRVFLVAIGLGTLLHLTLLVFNSIAVWSLSVLSGGRKSIFSRVENATALILVASQKTLPVMVAVIEPLQGSFGESGLLVLPCVAAHLNQIIVDSFIVNFLRPKDTSNNVKLA</sequence>
<reference evidence="15 16" key="1">
    <citation type="submission" date="2024-01" db="EMBL/GenBank/DDBJ databases">
        <title>The genomes of 5 underutilized Papilionoideae crops provide insights into root nodulation and disease resistance.</title>
        <authorList>
            <person name="Yuan L."/>
        </authorList>
    </citation>
    <scope>NUCLEOTIDE SEQUENCE [LARGE SCALE GENOMIC DNA]</scope>
    <source>
        <strain evidence="15">LY-2023</strain>
        <tissue evidence="15">Leaf</tissue>
    </source>
</reference>
<evidence type="ECO:0000256" key="6">
    <source>
        <dbReference type="ARBA" id="ARBA00022528"/>
    </source>
</evidence>
<evidence type="ECO:0000256" key="5">
    <source>
        <dbReference type="ARBA" id="ARBA00022448"/>
    </source>
</evidence>
<dbReference type="PANTHER" id="PTHR18640:SF10">
    <property type="entry name" value="SODIUM_METABOLITE COTRANSPORTER BASS4, CHLOROPLASTIC-RELATED"/>
    <property type="match status" value="1"/>
</dbReference>
<evidence type="ECO:0000313" key="15">
    <source>
        <dbReference type="EMBL" id="KAK7279035.1"/>
    </source>
</evidence>
<comment type="similarity">
    <text evidence="4">Belongs to the bile acid:sodium symporter (BASS) (TC 2.A.28) family.</text>
</comment>
<evidence type="ECO:0000256" key="11">
    <source>
        <dbReference type="ARBA" id="ARBA00023136"/>
    </source>
</evidence>
<keyword evidence="6" id="KW-0150">Chloroplast</keyword>
<feature type="transmembrane region" description="Helical" evidence="14">
    <location>
        <begin position="183"/>
        <end position="203"/>
    </location>
</feature>
<name>A0AAN9FML4_CLITE</name>
<dbReference type="FunFam" id="1.20.1530.20:FF:000021">
    <property type="entry name" value="Probable sodium/metabolite cotransporter BASS4, chloroplastic"/>
    <property type="match status" value="1"/>
</dbReference>
<keyword evidence="9" id="KW-0809">Transit peptide</keyword>
<organism evidence="15 16">
    <name type="scientific">Clitoria ternatea</name>
    <name type="common">Butterfly pea</name>
    <dbReference type="NCBI Taxonomy" id="43366"/>
    <lineage>
        <taxon>Eukaryota</taxon>
        <taxon>Viridiplantae</taxon>
        <taxon>Streptophyta</taxon>
        <taxon>Embryophyta</taxon>
        <taxon>Tracheophyta</taxon>
        <taxon>Spermatophyta</taxon>
        <taxon>Magnoliopsida</taxon>
        <taxon>eudicotyledons</taxon>
        <taxon>Gunneridae</taxon>
        <taxon>Pentapetalae</taxon>
        <taxon>rosids</taxon>
        <taxon>fabids</taxon>
        <taxon>Fabales</taxon>
        <taxon>Fabaceae</taxon>
        <taxon>Papilionoideae</taxon>
        <taxon>50 kb inversion clade</taxon>
        <taxon>NPAAA clade</taxon>
        <taxon>indigoferoid/millettioid clade</taxon>
        <taxon>Phaseoleae</taxon>
        <taxon>Clitoria</taxon>
    </lineage>
</organism>
<dbReference type="InterPro" id="IPR016833">
    <property type="entry name" value="Put_Na-Bile_cotransptr"/>
</dbReference>
<feature type="transmembrane region" description="Helical" evidence="14">
    <location>
        <begin position="97"/>
        <end position="116"/>
    </location>
</feature>
<accession>A0AAN9FML4</accession>
<comment type="caution">
    <text evidence="15">The sequence shown here is derived from an EMBL/GenBank/DDBJ whole genome shotgun (WGS) entry which is preliminary data.</text>
</comment>
<feature type="transmembrane region" description="Helical" evidence="14">
    <location>
        <begin position="285"/>
        <end position="302"/>
    </location>
</feature>
<dbReference type="GO" id="GO:0016020">
    <property type="term" value="C:membrane"/>
    <property type="evidence" value="ECO:0007669"/>
    <property type="project" value="UniProtKB-SubCell"/>
</dbReference>
<keyword evidence="7" id="KW-0934">Plastid</keyword>
<dbReference type="Pfam" id="PF13593">
    <property type="entry name" value="SBF_like"/>
    <property type="match status" value="1"/>
</dbReference>